<keyword evidence="2" id="KW-1185">Reference proteome</keyword>
<name>A0A8T2KEX7_9PIPI</name>
<protein>
    <submittedName>
        <fullName evidence="1">Uncharacterized protein</fullName>
    </submittedName>
</protein>
<accession>A0A8T2KEX7</accession>
<evidence type="ECO:0000313" key="1">
    <source>
        <dbReference type="EMBL" id="KAG8454130.1"/>
    </source>
</evidence>
<gene>
    <name evidence="1" type="ORF">GDO86_000681</name>
</gene>
<comment type="caution">
    <text evidence="1">The sequence shown here is derived from an EMBL/GenBank/DDBJ whole genome shotgun (WGS) entry which is preliminary data.</text>
</comment>
<organism evidence="1 2">
    <name type="scientific">Hymenochirus boettgeri</name>
    <name type="common">Congo dwarf clawed frog</name>
    <dbReference type="NCBI Taxonomy" id="247094"/>
    <lineage>
        <taxon>Eukaryota</taxon>
        <taxon>Metazoa</taxon>
        <taxon>Chordata</taxon>
        <taxon>Craniata</taxon>
        <taxon>Vertebrata</taxon>
        <taxon>Euteleostomi</taxon>
        <taxon>Amphibia</taxon>
        <taxon>Batrachia</taxon>
        <taxon>Anura</taxon>
        <taxon>Pipoidea</taxon>
        <taxon>Pipidae</taxon>
        <taxon>Pipinae</taxon>
        <taxon>Hymenochirus</taxon>
    </lineage>
</organism>
<dbReference type="EMBL" id="JAACNH010000001">
    <property type="protein sequence ID" value="KAG8454130.1"/>
    <property type="molecule type" value="Genomic_DNA"/>
</dbReference>
<evidence type="ECO:0000313" key="2">
    <source>
        <dbReference type="Proteomes" id="UP000812440"/>
    </source>
</evidence>
<proteinExistence type="predicted"/>
<dbReference type="Proteomes" id="UP000812440">
    <property type="component" value="Chromosome 1"/>
</dbReference>
<reference evidence="1" key="1">
    <citation type="thesis" date="2020" institute="ProQuest LLC" country="789 East Eisenhower Parkway, Ann Arbor, MI, USA">
        <title>Comparative Genomics and Chromosome Evolution.</title>
        <authorList>
            <person name="Mudd A.B."/>
        </authorList>
    </citation>
    <scope>NUCLEOTIDE SEQUENCE</scope>
    <source>
        <strain evidence="1">Female2</strain>
        <tissue evidence="1">Blood</tissue>
    </source>
</reference>
<sequence length="89" mass="10396">MFVHQPSRLNLFANSYFYSWCTSQPANYGPYFSLINQHISLYVFLIMNNHPKTKCTIVVPKCILPNNKNNVYTIFLAFPSYKPKNVCLK</sequence>
<dbReference type="AlphaFoldDB" id="A0A8T2KEX7"/>